<evidence type="ECO:0000313" key="1">
    <source>
        <dbReference type="EMBL" id="EGG46700.1"/>
    </source>
</evidence>
<accession>F3NI64</accession>
<dbReference type="EMBL" id="AEYX01000035">
    <property type="protein sequence ID" value="EGG46700.1"/>
    <property type="molecule type" value="Genomic_DNA"/>
</dbReference>
<dbReference type="AlphaFoldDB" id="F3NI64"/>
<proteinExistence type="predicted"/>
<name>F3NI64_9ACTN</name>
<evidence type="ECO:0000313" key="2">
    <source>
        <dbReference type="Proteomes" id="UP000003022"/>
    </source>
</evidence>
<dbReference type="Proteomes" id="UP000003022">
    <property type="component" value="Unassembled WGS sequence"/>
</dbReference>
<sequence>MTTAVAGKPKKADTMNADLKKAGVYDGLRQKQIMAWMGLRNSAAHGDYGDYDKDDVRQFIDGVQAFMMKYPA</sequence>
<keyword evidence="2" id="KW-1185">Reference proteome</keyword>
<gene>
    <name evidence="1" type="ORF">SGM_2828</name>
</gene>
<protein>
    <recommendedName>
        <fullName evidence="3">DUF4145 domain-containing protein</fullName>
    </recommendedName>
</protein>
<reference evidence="1 2" key="1">
    <citation type="journal article" date="2011" name="J. Bacteriol.">
        <title>Draft genome sequence of the marine bacterium Streptomyces griseoaurantiacus M045, which produces novel manumycin-type antibiotics with a pABA core component.</title>
        <authorList>
            <person name="Li F."/>
            <person name="Jiang P."/>
            <person name="Zheng H."/>
            <person name="Wang S."/>
            <person name="Zhao G."/>
            <person name="Qin S."/>
            <person name="Liu Z."/>
        </authorList>
    </citation>
    <scope>NUCLEOTIDE SEQUENCE [LARGE SCALE GENOMIC DNA]</scope>
    <source>
        <strain evidence="1 2">M045</strain>
    </source>
</reference>
<organism evidence="1 2">
    <name type="scientific">Streptomyces griseoaurantiacus M045</name>
    <dbReference type="NCBI Taxonomy" id="996637"/>
    <lineage>
        <taxon>Bacteria</taxon>
        <taxon>Bacillati</taxon>
        <taxon>Actinomycetota</taxon>
        <taxon>Actinomycetes</taxon>
        <taxon>Kitasatosporales</taxon>
        <taxon>Streptomycetaceae</taxon>
        <taxon>Streptomyces</taxon>
        <taxon>Streptomyces aurantiacus group</taxon>
    </lineage>
</organism>
<comment type="caution">
    <text evidence="1">The sequence shown here is derived from an EMBL/GenBank/DDBJ whole genome shotgun (WGS) entry which is preliminary data.</text>
</comment>
<evidence type="ECO:0008006" key="3">
    <source>
        <dbReference type="Google" id="ProtNLM"/>
    </source>
</evidence>